<name>A0ACC2X0K3_9TREE</name>
<proteinExistence type="predicted"/>
<gene>
    <name evidence="1" type="ORF">QFC24_006478</name>
</gene>
<reference evidence="1" key="1">
    <citation type="submission" date="2023-04" db="EMBL/GenBank/DDBJ databases">
        <title>Draft Genome sequencing of Naganishia species isolated from polar environments using Oxford Nanopore Technology.</title>
        <authorList>
            <person name="Leo P."/>
            <person name="Venkateswaran K."/>
        </authorList>
    </citation>
    <scope>NUCLEOTIDE SEQUENCE</scope>
    <source>
        <strain evidence="1">DBVPG 5303</strain>
    </source>
</reference>
<sequence>MTDKSCAHLLYTLLLSEHMLSRGTRKYPEENAYSKYLSENGGESNAYTGLGNTNYRFEVAPNALLGALDRFACFFTKPLFNPACTEREVNAVNSEHNANLQSDVWRFFQLEKHLSSPNHPFSKFGTGSIETLWEAPNRQGRDPTAELAAWWKKEYCARRMKLVVVGKEDLDTLTEWVRERFEAVPVRTTDAESRLVYDNQVLEKEQTGNIVFAEPVMDLRGLEITFPFTDLSGSYDTKPGMYLSHALGNGGPGSLLSYLKRRGWIYSLRAGFQRRAPGFDSYKVTLHLTVDGLANYPQVAMPVFKYISLLRDTPLQVYLFDDIKNLSALKFRFFESRPASAYASELSKQMQQPVPRENIISSQILVERFDPDGISNALQMLDVEKCVIAVTAKDLPKGVGELHQVEPVYGTKYKVTSMSQEFIDEALSDAQLPKVFLPGPNPFIPTDLEVLGEVDMTQRPNLLKDTPASRLWHKTDGRFGVPRANVLIALKSPLSSSTGRNSTMADLLCELFRDSIDEELFDIEIAGLQFSLDFADDAIVVKAMGFNDRLPIVIKSMLTALRNFKSTPERFDEIKDKLYRGWISTQFEEPHSLAAYYAEYIQAEKMYTPAEKVKELAAIEPTDLQSFVKEFFRGVSIETLIHGNFDTKSAIVLQTNIEQALHLEAATPGERDDKQVGMLPPGTERVWKIAVPNPNNVSSACEYYCEVGSVDDDTTRSRLAFFADVAREPAFNILRTKEQLGYLIWSGQRSTTNTTGFRILLQSEKSASFIESRIESFFDYLFDMLNEMSNDRFESIRAGFISKHSALPQSLGDESFEYWTAIRDNHYDFERKTRDVAVLRSTTKQHIIDLFMRFVHPSSSSRTKLSIHLDTQYKGVKFDPQQAMPIIQAFMMNQVPVSQQKLFALMSTQPGVGEMQAFARECLTEASGLPEQTRIGLDAMIEGLGGMVETADASAAIKGTNAIITDVVAFRAELQFPKAS</sequence>
<evidence type="ECO:0000313" key="2">
    <source>
        <dbReference type="Proteomes" id="UP001234202"/>
    </source>
</evidence>
<organism evidence="1 2">
    <name type="scientific">Naganishia onofrii</name>
    <dbReference type="NCBI Taxonomy" id="1851511"/>
    <lineage>
        <taxon>Eukaryota</taxon>
        <taxon>Fungi</taxon>
        <taxon>Dikarya</taxon>
        <taxon>Basidiomycota</taxon>
        <taxon>Agaricomycotina</taxon>
        <taxon>Tremellomycetes</taxon>
        <taxon>Filobasidiales</taxon>
        <taxon>Filobasidiaceae</taxon>
        <taxon>Naganishia</taxon>
    </lineage>
</organism>
<dbReference type="Proteomes" id="UP001234202">
    <property type="component" value="Unassembled WGS sequence"/>
</dbReference>
<accession>A0ACC2X0K3</accession>
<keyword evidence="2" id="KW-1185">Reference proteome</keyword>
<comment type="caution">
    <text evidence="1">The sequence shown here is derived from an EMBL/GenBank/DDBJ whole genome shotgun (WGS) entry which is preliminary data.</text>
</comment>
<evidence type="ECO:0000313" key="1">
    <source>
        <dbReference type="EMBL" id="KAJ9117382.1"/>
    </source>
</evidence>
<dbReference type="EMBL" id="JASBWV010000032">
    <property type="protein sequence ID" value="KAJ9117382.1"/>
    <property type="molecule type" value="Genomic_DNA"/>
</dbReference>
<protein>
    <submittedName>
        <fullName evidence="1">Uncharacterized protein</fullName>
    </submittedName>
</protein>